<sequence length="129" mass="14197">MPLDDGLYAIKLAESDYYLSLSDEGELIAQKGDTQGFTLQSEGDAFTILSPSGPLGAKDHVVAAAEQPILWTITKAEIPDGWVIGEQGNSSGWWLNPEESDKVAFRTLIAFPTEPPRYPPPEIFVFEKR</sequence>
<organism evidence="1 2">
    <name type="scientific">Aspergillus avenaceus</name>
    <dbReference type="NCBI Taxonomy" id="36643"/>
    <lineage>
        <taxon>Eukaryota</taxon>
        <taxon>Fungi</taxon>
        <taxon>Dikarya</taxon>
        <taxon>Ascomycota</taxon>
        <taxon>Pezizomycotina</taxon>
        <taxon>Eurotiomycetes</taxon>
        <taxon>Eurotiomycetidae</taxon>
        <taxon>Eurotiales</taxon>
        <taxon>Aspergillaceae</taxon>
        <taxon>Aspergillus</taxon>
        <taxon>Aspergillus subgen. Circumdati</taxon>
    </lineage>
</organism>
<reference evidence="1 2" key="1">
    <citation type="submission" date="2019-04" db="EMBL/GenBank/DDBJ databases">
        <title>Friends and foes A comparative genomics study of 23 Aspergillus species from section Flavi.</title>
        <authorList>
            <consortium name="DOE Joint Genome Institute"/>
            <person name="Kjaerbolling I."/>
            <person name="Vesth T."/>
            <person name="Frisvad J.C."/>
            <person name="Nybo J.L."/>
            <person name="Theobald S."/>
            <person name="Kildgaard S."/>
            <person name="Isbrandt T."/>
            <person name="Kuo A."/>
            <person name="Sato A."/>
            <person name="Lyhne E.K."/>
            <person name="Kogle M.E."/>
            <person name="Wiebenga A."/>
            <person name="Kun R.S."/>
            <person name="Lubbers R.J."/>
            <person name="Makela M.R."/>
            <person name="Barry K."/>
            <person name="Chovatia M."/>
            <person name="Clum A."/>
            <person name="Daum C."/>
            <person name="Haridas S."/>
            <person name="He G."/>
            <person name="LaButti K."/>
            <person name="Lipzen A."/>
            <person name="Mondo S."/>
            <person name="Riley R."/>
            <person name="Salamov A."/>
            <person name="Simmons B.A."/>
            <person name="Magnuson J.K."/>
            <person name="Henrissat B."/>
            <person name="Mortensen U.H."/>
            <person name="Larsen T.O."/>
            <person name="Devries R.P."/>
            <person name="Grigoriev I.V."/>
            <person name="Machida M."/>
            <person name="Baker S.E."/>
            <person name="Andersen M.R."/>
        </authorList>
    </citation>
    <scope>NUCLEOTIDE SEQUENCE [LARGE SCALE GENOMIC DNA]</scope>
    <source>
        <strain evidence="1 2">IBT 18842</strain>
    </source>
</reference>
<evidence type="ECO:0008006" key="3">
    <source>
        <dbReference type="Google" id="ProtNLM"/>
    </source>
</evidence>
<proteinExistence type="predicted"/>
<dbReference type="EMBL" id="ML742030">
    <property type="protein sequence ID" value="KAE8154356.1"/>
    <property type="molecule type" value="Genomic_DNA"/>
</dbReference>
<name>A0A5N6U6X2_ASPAV</name>
<keyword evidence="2" id="KW-1185">Reference proteome</keyword>
<gene>
    <name evidence="1" type="ORF">BDV25DRAFT_136052</name>
</gene>
<dbReference type="Pfam" id="PF16850">
    <property type="entry name" value="Inhibitor_I66"/>
    <property type="match status" value="1"/>
</dbReference>
<dbReference type="AlphaFoldDB" id="A0A5N6U6X2"/>
<evidence type="ECO:0000313" key="2">
    <source>
        <dbReference type="Proteomes" id="UP000325780"/>
    </source>
</evidence>
<dbReference type="Proteomes" id="UP000325780">
    <property type="component" value="Unassembled WGS sequence"/>
</dbReference>
<protein>
    <recommendedName>
        <fullName evidence="3">Ricin B lectin domain-containing protein</fullName>
    </recommendedName>
</protein>
<dbReference type="GO" id="GO:0004867">
    <property type="term" value="F:serine-type endopeptidase inhibitor activity"/>
    <property type="evidence" value="ECO:0007669"/>
    <property type="project" value="InterPro"/>
</dbReference>
<dbReference type="Gene3D" id="2.80.10.50">
    <property type="match status" value="1"/>
</dbReference>
<accession>A0A5N6U6X2</accession>
<dbReference type="InterPro" id="IPR031755">
    <property type="entry name" value="Inhibitor_I66"/>
</dbReference>
<evidence type="ECO:0000313" key="1">
    <source>
        <dbReference type="EMBL" id="KAE8154356.1"/>
    </source>
</evidence>